<dbReference type="InterPro" id="IPR010096">
    <property type="entry name" value="NADH-Q_OxRdtase_suN/2"/>
</dbReference>
<evidence type="ECO:0000259" key="8">
    <source>
        <dbReference type="Pfam" id="PF00361"/>
    </source>
</evidence>
<dbReference type="RefSeq" id="WP_211422349.1">
    <property type="nucleotide sequence ID" value="NZ_CP072642.1"/>
</dbReference>
<keyword evidence="5 6" id="KW-0472">Membrane</keyword>
<evidence type="ECO:0000313" key="9">
    <source>
        <dbReference type="EMBL" id="QUV94023.1"/>
    </source>
</evidence>
<keyword evidence="3 6" id="KW-0812">Transmembrane</keyword>
<keyword evidence="6" id="KW-1278">Translocase</keyword>
<feature type="transmembrane region" description="Helical" evidence="6">
    <location>
        <begin position="206"/>
        <end position="230"/>
    </location>
</feature>
<feature type="transmembrane region" description="Helical" evidence="6">
    <location>
        <begin position="12"/>
        <end position="31"/>
    </location>
</feature>
<keyword evidence="6" id="KW-0813">Transport</keyword>
<comment type="subunit">
    <text evidence="6">NDH-1 is composed of 14 different subunits. Subunits NuoA, H, J, K, L, M, N constitute the membrane sector of the complex.</text>
</comment>
<feature type="transmembrane region" description="Helical" evidence="6">
    <location>
        <begin position="363"/>
        <end position="387"/>
    </location>
</feature>
<evidence type="ECO:0000256" key="6">
    <source>
        <dbReference type="HAMAP-Rule" id="MF_00445"/>
    </source>
</evidence>
<gene>
    <name evidence="6" type="primary">nuoN</name>
    <name evidence="9" type="ORF">J8C05_00740</name>
</gene>
<feature type="transmembrane region" description="Helical" evidence="6">
    <location>
        <begin position="131"/>
        <end position="148"/>
    </location>
</feature>
<feature type="transmembrane region" description="Helical" evidence="6">
    <location>
        <begin position="448"/>
        <end position="468"/>
    </location>
</feature>
<dbReference type="Pfam" id="PF00361">
    <property type="entry name" value="Proton_antipo_M"/>
    <property type="match status" value="1"/>
</dbReference>
<dbReference type="EMBL" id="CP072642">
    <property type="protein sequence ID" value="QUV94023.1"/>
    <property type="molecule type" value="Genomic_DNA"/>
</dbReference>
<dbReference type="HAMAP" id="MF_00445">
    <property type="entry name" value="NDH1_NuoN_1"/>
    <property type="match status" value="1"/>
</dbReference>
<feature type="transmembrane region" description="Helical" evidence="6">
    <location>
        <begin position="305"/>
        <end position="324"/>
    </location>
</feature>
<dbReference type="PANTHER" id="PTHR22773">
    <property type="entry name" value="NADH DEHYDROGENASE"/>
    <property type="match status" value="1"/>
</dbReference>
<protein>
    <recommendedName>
        <fullName evidence="6">NADH-quinone oxidoreductase subunit N</fullName>
        <ecNumber evidence="6">7.1.1.-</ecNumber>
    </recommendedName>
    <alternativeName>
        <fullName evidence="6">NADH dehydrogenase I subunit N</fullName>
    </alternativeName>
    <alternativeName>
        <fullName evidence="6">NDH-1 subunit N</fullName>
    </alternativeName>
</protein>
<keyword evidence="4 6" id="KW-1133">Transmembrane helix</keyword>
<keyword evidence="6" id="KW-1003">Cell membrane</keyword>
<proteinExistence type="inferred from homology"/>
<keyword evidence="2" id="KW-0997">Cell inner membrane</keyword>
<keyword evidence="6" id="KW-0520">NAD</keyword>
<dbReference type="Proteomes" id="UP000677668">
    <property type="component" value="Chromosome 1"/>
</dbReference>
<evidence type="ECO:0000256" key="3">
    <source>
        <dbReference type="ARBA" id="ARBA00022692"/>
    </source>
</evidence>
<accession>A0ABX8B0L0</accession>
<feature type="transmembrane region" description="Helical" evidence="6">
    <location>
        <begin position="330"/>
        <end position="351"/>
    </location>
</feature>
<feature type="transmembrane region" description="Helical" evidence="6">
    <location>
        <begin position="38"/>
        <end position="58"/>
    </location>
</feature>
<organism evidence="9 10">
    <name type="scientific">Chloracidobacterium sp. N</name>
    <dbReference type="NCBI Taxonomy" id="2821540"/>
    <lineage>
        <taxon>Bacteria</taxon>
        <taxon>Pseudomonadati</taxon>
        <taxon>Acidobacteriota</taxon>
        <taxon>Terriglobia</taxon>
        <taxon>Terriglobales</taxon>
        <taxon>Acidobacteriaceae</taxon>
        <taxon>Chloracidobacterium</taxon>
        <taxon>Chloracidobacterium aggregatum</taxon>
    </lineage>
</organism>
<evidence type="ECO:0000256" key="2">
    <source>
        <dbReference type="ARBA" id="ARBA00022519"/>
    </source>
</evidence>
<dbReference type="NCBIfam" id="TIGR01770">
    <property type="entry name" value="NDH_I_N"/>
    <property type="match status" value="1"/>
</dbReference>
<reference evidence="9 10" key="1">
    <citation type="submission" date="2021-03" db="EMBL/GenBank/DDBJ databases">
        <title>Genomic and phenotypic characterization of Chloracidobacterium isolates provides evidence for multiple species.</title>
        <authorList>
            <person name="Saini M.K."/>
            <person name="Costas A.M.G."/>
            <person name="Tank M."/>
            <person name="Bryant D.A."/>
        </authorList>
    </citation>
    <scope>NUCLEOTIDE SEQUENCE [LARGE SCALE GENOMIC DNA]</scope>
    <source>
        <strain evidence="9 10">N</strain>
    </source>
</reference>
<comment type="subcellular location">
    <subcellularLocation>
        <location evidence="6">Cell membrane</location>
        <topology evidence="6">Multi-pass membrane protein</topology>
    </subcellularLocation>
    <subcellularLocation>
        <location evidence="1">Endomembrane system</location>
        <topology evidence="1">Multi-pass membrane protein</topology>
    </subcellularLocation>
    <subcellularLocation>
        <location evidence="7">Membrane</location>
        <topology evidence="7">Multi-pass membrane protein</topology>
    </subcellularLocation>
</comment>
<dbReference type="EC" id="7.1.1.-" evidence="6"/>
<evidence type="ECO:0000256" key="4">
    <source>
        <dbReference type="ARBA" id="ARBA00022989"/>
    </source>
</evidence>
<feature type="transmembrane region" description="Helical" evidence="6">
    <location>
        <begin position="160"/>
        <end position="181"/>
    </location>
</feature>
<comment type="similarity">
    <text evidence="6">Belongs to the complex I subunit 2 family.</text>
</comment>
<keyword evidence="10" id="KW-1185">Reference proteome</keyword>
<feature type="transmembrane region" description="Helical" evidence="6">
    <location>
        <begin position="407"/>
        <end position="427"/>
    </location>
</feature>
<sequence length="502" mass="53423">MPVNPDINYTAVLPEICLTATGLVVMMYDAFARESRRWAGLIVLGGLGLAAYGVWRWVGLSPGSSFNGMLVTDPLRTAFAFVLLLVAALSALLAMPTFGHQSKSGGEYFALLTFATVGMLLIAGAGDLAMLFLGIEILSIASYAMAGFRRSDLRSNEAAVKYFILGSFSTGFLVYGMALVYGATRTTNLKTIQIVVQNGNLTSESLLLTGAALMLVGLCFKAAAAPFHLWAPDVYQGAPTPVTAFMAAGPKAAAFVALLRVFAEMFPAEAGALHQTWTLILATVAVLSMVIGNVVAIVQDDIKRMLAYSSIAHAGYALLGVIVGDWKATLFYLAGYAVMTLGAFAVVAYVAREDDRQTLILDYAGLGFQAPGAAVALAVFLLALGGLPLTAGFMGKFVLFREVWQGGYAELVVVAVLNSAVSLYYYLRPIVTMFFQEGRQNEDELPDLPWTLTTVLSVTLAAVFYLGVFPEPILAGLTRKVESAPAGELPRATPLPRAMPGR</sequence>
<comment type="catalytic activity">
    <reaction evidence="6">
        <text>a quinone + NADH + 5 H(+)(in) = a quinol + NAD(+) + 4 H(+)(out)</text>
        <dbReference type="Rhea" id="RHEA:57888"/>
        <dbReference type="ChEBI" id="CHEBI:15378"/>
        <dbReference type="ChEBI" id="CHEBI:24646"/>
        <dbReference type="ChEBI" id="CHEBI:57540"/>
        <dbReference type="ChEBI" id="CHEBI:57945"/>
        <dbReference type="ChEBI" id="CHEBI:132124"/>
    </reaction>
</comment>
<keyword evidence="6" id="KW-0874">Quinone</keyword>
<name>A0ABX8B0L0_9BACT</name>
<feature type="transmembrane region" description="Helical" evidence="6">
    <location>
        <begin position="78"/>
        <end position="96"/>
    </location>
</feature>
<evidence type="ECO:0000313" key="10">
    <source>
        <dbReference type="Proteomes" id="UP000677668"/>
    </source>
</evidence>
<evidence type="ECO:0000256" key="1">
    <source>
        <dbReference type="ARBA" id="ARBA00004127"/>
    </source>
</evidence>
<keyword evidence="6" id="KW-0830">Ubiquinone</keyword>
<evidence type="ECO:0000256" key="5">
    <source>
        <dbReference type="ARBA" id="ARBA00023136"/>
    </source>
</evidence>
<feature type="domain" description="NADH:quinone oxidoreductase/Mrp antiporter transmembrane" evidence="8">
    <location>
        <begin position="125"/>
        <end position="420"/>
    </location>
</feature>
<feature type="transmembrane region" description="Helical" evidence="6">
    <location>
        <begin position="275"/>
        <end position="298"/>
    </location>
</feature>
<dbReference type="InterPro" id="IPR001750">
    <property type="entry name" value="ND/Mrp_TM"/>
</dbReference>
<comment type="function">
    <text evidence="6">NDH-1 shuttles electrons from NADH, via FMN and iron-sulfur (Fe-S) centers, to quinones in the respiratory chain. The immediate electron acceptor for the enzyme in this species is believed to be ubiquinone. Couples the redox reaction to proton translocation (for every two electrons transferred, four hydrogen ions are translocated across the cytoplasmic membrane), and thus conserves the redox energy in a proton gradient.</text>
</comment>
<evidence type="ECO:0000256" key="7">
    <source>
        <dbReference type="RuleBase" id="RU000320"/>
    </source>
</evidence>